<evidence type="ECO:0000313" key="1">
    <source>
        <dbReference type="EMBL" id="CAD6212939.1"/>
    </source>
</evidence>
<gene>
    <name evidence="1" type="ORF">NCGR_LOCUS8659</name>
</gene>
<organism evidence="1 2">
    <name type="scientific">Miscanthus lutarioriparius</name>
    <dbReference type="NCBI Taxonomy" id="422564"/>
    <lineage>
        <taxon>Eukaryota</taxon>
        <taxon>Viridiplantae</taxon>
        <taxon>Streptophyta</taxon>
        <taxon>Embryophyta</taxon>
        <taxon>Tracheophyta</taxon>
        <taxon>Spermatophyta</taxon>
        <taxon>Magnoliopsida</taxon>
        <taxon>Liliopsida</taxon>
        <taxon>Poales</taxon>
        <taxon>Poaceae</taxon>
        <taxon>PACMAD clade</taxon>
        <taxon>Panicoideae</taxon>
        <taxon>Andropogonodae</taxon>
        <taxon>Andropogoneae</taxon>
        <taxon>Saccharinae</taxon>
        <taxon>Miscanthus</taxon>
    </lineage>
</organism>
<keyword evidence="2" id="KW-1185">Reference proteome</keyword>
<dbReference type="Proteomes" id="UP000604825">
    <property type="component" value="Unassembled WGS sequence"/>
</dbReference>
<protein>
    <submittedName>
        <fullName evidence="1">Uncharacterized protein</fullName>
    </submittedName>
</protein>
<dbReference type="AlphaFoldDB" id="A0A811MVQ6"/>
<reference evidence="1" key="1">
    <citation type="submission" date="2020-10" db="EMBL/GenBank/DDBJ databases">
        <authorList>
            <person name="Han B."/>
            <person name="Lu T."/>
            <person name="Zhao Q."/>
            <person name="Huang X."/>
            <person name="Zhao Y."/>
        </authorList>
    </citation>
    <scope>NUCLEOTIDE SEQUENCE</scope>
</reference>
<name>A0A811MVQ6_9POAL</name>
<accession>A0A811MVQ6</accession>
<proteinExistence type="predicted"/>
<dbReference type="EMBL" id="CAJGYO010000002">
    <property type="protein sequence ID" value="CAD6212939.1"/>
    <property type="molecule type" value="Genomic_DNA"/>
</dbReference>
<sequence length="70" mass="8187">MWGIGYLQWRISDEMLCHEMCFCQQNGFYMFALYQGCMIDPSRKACMIDDGIIDQLHNLTVHTFTTTPSK</sequence>
<evidence type="ECO:0000313" key="2">
    <source>
        <dbReference type="Proteomes" id="UP000604825"/>
    </source>
</evidence>
<comment type="caution">
    <text evidence="1">The sequence shown here is derived from an EMBL/GenBank/DDBJ whole genome shotgun (WGS) entry which is preliminary data.</text>
</comment>